<dbReference type="SUPFAM" id="SSF55826">
    <property type="entry name" value="YbaK/ProRS associated domain"/>
    <property type="match status" value="1"/>
</dbReference>
<sequence>MKYREAPAAAAPHETPVTRFLDAHGVSYRRIQHTRPALTAQDVALQAGIHLAQVVKTMVLGAKDGAYVVALVPGDRRLDIPAVCRQTGLRLSLMRPQRILETTGYSVGAVAPFGLRTAPACLVADESLFAWDELNISSGHPLLSCQLASGALVPFVDGGIFSLVRPTP</sequence>
<gene>
    <name evidence="2" type="ORF">SAMN02746041_00860</name>
</gene>
<accession>A0A1W1X8K9</accession>
<dbReference type="PANTHER" id="PTHR30411:SF1">
    <property type="entry name" value="CYTOPLASMIC PROTEIN"/>
    <property type="match status" value="1"/>
</dbReference>
<dbReference type="Proteomes" id="UP000192783">
    <property type="component" value="Unassembled WGS sequence"/>
</dbReference>
<dbReference type="RefSeq" id="WP_084056624.1">
    <property type="nucleotide sequence ID" value="NZ_FWXF01000003.1"/>
</dbReference>
<dbReference type="GO" id="GO:0002161">
    <property type="term" value="F:aminoacyl-tRNA deacylase activity"/>
    <property type="evidence" value="ECO:0007669"/>
    <property type="project" value="InterPro"/>
</dbReference>
<dbReference type="CDD" id="cd04332">
    <property type="entry name" value="YbaK_like"/>
    <property type="match status" value="1"/>
</dbReference>
<feature type="domain" description="YbaK/aminoacyl-tRNA synthetase-associated" evidence="1">
    <location>
        <begin position="35"/>
        <end position="145"/>
    </location>
</feature>
<proteinExistence type="predicted"/>
<evidence type="ECO:0000259" key="1">
    <source>
        <dbReference type="Pfam" id="PF04073"/>
    </source>
</evidence>
<dbReference type="OrthoDB" id="9809296at2"/>
<reference evidence="2 3" key="1">
    <citation type="submission" date="2017-04" db="EMBL/GenBank/DDBJ databases">
        <authorList>
            <person name="Afonso C.L."/>
            <person name="Miller P.J."/>
            <person name="Scott M.A."/>
            <person name="Spackman E."/>
            <person name="Goraichik I."/>
            <person name="Dimitrov K.M."/>
            <person name="Suarez D.L."/>
            <person name="Swayne D.E."/>
        </authorList>
    </citation>
    <scope>NUCLEOTIDE SEQUENCE [LARGE SCALE GENOMIC DNA]</scope>
    <source>
        <strain evidence="2 3">DSM 13146</strain>
    </source>
</reference>
<dbReference type="Pfam" id="PF04073">
    <property type="entry name" value="tRNA_edit"/>
    <property type="match status" value="1"/>
</dbReference>
<protein>
    <submittedName>
        <fullName evidence="2">Cys-tRNA(Pro) deacylase</fullName>
    </submittedName>
</protein>
<keyword evidence="3" id="KW-1185">Reference proteome</keyword>
<evidence type="ECO:0000313" key="2">
    <source>
        <dbReference type="EMBL" id="SMC20276.1"/>
    </source>
</evidence>
<dbReference type="InterPro" id="IPR036754">
    <property type="entry name" value="YbaK/aa-tRNA-synt-asso_dom_sf"/>
</dbReference>
<dbReference type="STRING" id="1121390.SAMN02746041_00860"/>
<dbReference type="Gene3D" id="3.90.960.10">
    <property type="entry name" value="YbaK/aminoacyl-tRNA synthetase-associated domain"/>
    <property type="match status" value="1"/>
</dbReference>
<dbReference type="PANTHER" id="PTHR30411">
    <property type="entry name" value="CYTOPLASMIC PROTEIN"/>
    <property type="match status" value="1"/>
</dbReference>
<name>A0A1W1X8K9_9BACT</name>
<dbReference type="EMBL" id="FWXF01000003">
    <property type="protein sequence ID" value="SMC20276.1"/>
    <property type="molecule type" value="Genomic_DNA"/>
</dbReference>
<organism evidence="2 3">
    <name type="scientific">Desulfacinum hydrothermale DSM 13146</name>
    <dbReference type="NCBI Taxonomy" id="1121390"/>
    <lineage>
        <taxon>Bacteria</taxon>
        <taxon>Pseudomonadati</taxon>
        <taxon>Thermodesulfobacteriota</taxon>
        <taxon>Syntrophobacteria</taxon>
        <taxon>Syntrophobacterales</taxon>
        <taxon>Syntrophobacteraceae</taxon>
        <taxon>Desulfacinum</taxon>
    </lineage>
</organism>
<dbReference type="AlphaFoldDB" id="A0A1W1X8K9"/>
<evidence type="ECO:0000313" key="3">
    <source>
        <dbReference type="Proteomes" id="UP000192783"/>
    </source>
</evidence>
<dbReference type="InterPro" id="IPR007214">
    <property type="entry name" value="YbaK/aa-tRNA-synth-assoc-dom"/>
</dbReference>